<reference evidence="1" key="1">
    <citation type="submission" date="2018-11" db="EMBL/GenBank/DDBJ databases">
        <authorList>
            <consortium name="Genoscope - CEA"/>
            <person name="William W."/>
        </authorList>
    </citation>
    <scope>NUCLEOTIDE SEQUENCE</scope>
</reference>
<sequence>MHGILASSSRSLMARFAHESFRVNSSLIELMLFTQICLEF</sequence>
<dbReference type="AlphaFoldDB" id="A0A3P6D2E1"/>
<accession>A0A3P6D2E1</accession>
<protein>
    <submittedName>
        <fullName evidence="1">Uncharacterized protein</fullName>
    </submittedName>
</protein>
<proteinExistence type="predicted"/>
<name>A0A3P6D2E1_BRAOL</name>
<dbReference type="EMBL" id="LR031874">
    <property type="protein sequence ID" value="VDD25267.1"/>
    <property type="molecule type" value="Genomic_DNA"/>
</dbReference>
<evidence type="ECO:0000313" key="1">
    <source>
        <dbReference type="EMBL" id="VDD25267.1"/>
    </source>
</evidence>
<gene>
    <name evidence="1" type="ORF">BOLC2T10709H</name>
</gene>
<organism evidence="1">
    <name type="scientific">Brassica oleracea</name>
    <name type="common">Wild cabbage</name>
    <dbReference type="NCBI Taxonomy" id="3712"/>
    <lineage>
        <taxon>Eukaryota</taxon>
        <taxon>Viridiplantae</taxon>
        <taxon>Streptophyta</taxon>
        <taxon>Embryophyta</taxon>
        <taxon>Tracheophyta</taxon>
        <taxon>Spermatophyta</taxon>
        <taxon>Magnoliopsida</taxon>
        <taxon>eudicotyledons</taxon>
        <taxon>Gunneridae</taxon>
        <taxon>Pentapetalae</taxon>
        <taxon>rosids</taxon>
        <taxon>malvids</taxon>
        <taxon>Brassicales</taxon>
        <taxon>Brassicaceae</taxon>
        <taxon>Brassiceae</taxon>
        <taxon>Brassica</taxon>
    </lineage>
</organism>